<dbReference type="GO" id="GO:0005886">
    <property type="term" value="C:plasma membrane"/>
    <property type="evidence" value="ECO:0007669"/>
    <property type="project" value="TreeGrafter"/>
</dbReference>
<accession>A0A0R2CFT1</accession>
<dbReference type="InterPro" id="IPR043128">
    <property type="entry name" value="Rev_trsase/Diguanyl_cyclase"/>
</dbReference>
<proteinExistence type="predicted"/>
<feature type="transmembrane region" description="Helical" evidence="1">
    <location>
        <begin position="168"/>
        <end position="187"/>
    </location>
</feature>
<feature type="domain" description="GGDEF" evidence="2">
    <location>
        <begin position="261"/>
        <end position="397"/>
    </location>
</feature>
<dbReference type="PANTHER" id="PTHR45138">
    <property type="entry name" value="REGULATORY COMPONENTS OF SENSORY TRANSDUCTION SYSTEM"/>
    <property type="match status" value="1"/>
</dbReference>
<organism evidence="3 4">
    <name type="scientific">Lacticaseibacillus thailandensis DSM 22698 = JCM 13996</name>
    <dbReference type="NCBI Taxonomy" id="1423810"/>
    <lineage>
        <taxon>Bacteria</taxon>
        <taxon>Bacillati</taxon>
        <taxon>Bacillota</taxon>
        <taxon>Bacilli</taxon>
        <taxon>Lactobacillales</taxon>
        <taxon>Lactobacillaceae</taxon>
        <taxon>Lacticaseibacillus</taxon>
    </lineage>
</organism>
<feature type="transmembrane region" description="Helical" evidence="1">
    <location>
        <begin position="69"/>
        <end position="88"/>
    </location>
</feature>
<feature type="transmembrane region" description="Helical" evidence="1">
    <location>
        <begin position="193"/>
        <end position="212"/>
    </location>
</feature>
<dbReference type="GO" id="GO:1902201">
    <property type="term" value="P:negative regulation of bacterial-type flagellum-dependent cell motility"/>
    <property type="evidence" value="ECO:0007669"/>
    <property type="project" value="TreeGrafter"/>
</dbReference>
<keyword evidence="1" id="KW-0812">Transmembrane</keyword>
<dbReference type="AlphaFoldDB" id="A0A0R2CFT1"/>
<feature type="transmembrane region" description="Helical" evidence="1">
    <location>
        <begin position="26"/>
        <end position="48"/>
    </location>
</feature>
<dbReference type="NCBIfam" id="TIGR00254">
    <property type="entry name" value="GGDEF"/>
    <property type="match status" value="1"/>
</dbReference>
<dbReference type="SUPFAM" id="SSF55073">
    <property type="entry name" value="Nucleotide cyclase"/>
    <property type="match status" value="1"/>
</dbReference>
<dbReference type="InterPro" id="IPR000160">
    <property type="entry name" value="GGDEF_dom"/>
</dbReference>
<dbReference type="Proteomes" id="UP000051789">
    <property type="component" value="Unassembled WGS sequence"/>
</dbReference>
<evidence type="ECO:0000313" key="3">
    <source>
        <dbReference type="EMBL" id="KRM87211.1"/>
    </source>
</evidence>
<dbReference type="PANTHER" id="PTHR45138:SF2">
    <property type="entry name" value="DIGUANYLATE CYCLASE VDCA"/>
    <property type="match status" value="1"/>
</dbReference>
<protein>
    <submittedName>
        <fullName evidence="3">Signal transduction diguanylate cyclase</fullName>
    </submittedName>
</protein>
<gene>
    <name evidence="3" type="ORF">FD19_GL001365</name>
</gene>
<dbReference type="EMBL" id="AYZK01000003">
    <property type="protein sequence ID" value="KRM87211.1"/>
    <property type="molecule type" value="Genomic_DNA"/>
</dbReference>
<feature type="transmembrane region" description="Helical" evidence="1">
    <location>
        <begin position="94"/>
        <end position="111"/>
    </location>
</feature>
<name>A0A0R2CFT1_9LACO</name>
<dbReference type="PROSITE" id="PS50887">
    <property type="entry name" value="GGDEF"/>
    <property type="match status" value="1"/>
</dbReference>
<keyword evidence="4" id="KW-1185">Reference proteome</keyword>
<keyword evidence="1" id="KW-1133">Transmembrane helix</keyword>
<keyword evidence="1" id="KW-0472">Membrane</keyword>
<feature type="transmembrane region" description="Helical" evidence="1">
    <location>
        <begin position="140"/>
        <end position="156"/>
    </location>
</feature>
<dbReference type="Pfam" id="PF00990">
    <property type="entry name" value="GGDEF"/>
    <property type="match status" value="1"/>
</dbReference>
<dbReference type="GO" id="GO:0052621">
    <property type="term" value="F:diguanylate cyclase activity"/>
    <property type="evidence" value="ECO:0007669"/>
    <property type="project" value="TreeGrafter"/>
</dbReference>
<dbReference type="CDD" id="cd01949">
    <property type="entry name" value="GGDEF"/>
    <property type="match status" value="1"/>
</dbReference>
<dbReference type="SMART" id="SM00267">
    <property type="entry name" value="GGDEF"/>
    <property type="match status" value="1"/>
</dbReference>
<evidence type="ECO:0000259" key="2">
    <source>
        <dbReference type="PROSITE" id="PS50887"/>
    </source>
</evidence>
<evidence type="ECO:0000256" key="1">
    <source>
        <dbReference type="SAM" id="Phobius"/>
    </source>
</evidence>
<comment type="caution">
    <text evidence="3">The sequence shown here is derived from an EMBL/GenBank/DDBJ whole genome shotgun (WGS) entry which is preliminary data.</text>
</comment>
<dbReference type="STRING" id="1423810.FD19_GL001365"/>
<reference evidence="3 4" key="1">
    <citation type="journal article" date="2015" name="Genome Announc.">
        <title>Expanding the biotechnology potential of lactobacilli through comparative genomics of 213 strains and associated genera.</title>
        <authorList>
            <person name="Sun Z."/>
            <person name="Harris H.M."/>
            <person name="McCann A."/>
            <person name="Guo C."/>
            <person name="Argimon S."/>
            <person name="Zhang W."/>
            <person name="Yang X."/>
            <person name="Jeffery I.B."/>
            <person name="Cooney J.C."/>
            <person name="Kagawa T.F."/>
            <person name="Liu W."/>
            <person name="Song Y."/>
            <person name="Salvetti E."/>
            <person name="Wrobel A."/>
            <person name="Rasinkangas P."/>
            <person name="Parkhill J."/>
            <person name="Rea M.C."/>
            <person name="O'Sullivan O."/>
            <person name="Ritari J."/>
            <person name="Douillard F.P."/>
            <person name="Paul Ross R."/>
            <person name="Yang R."/>
            <person name="Briner A.E."/>
            <person name="Felis G.E."/>
            <person name="de Vos W.M."/>
            <person name="Barrangou R."/>
            <person name="Klaenhammer T.R."/>
            <person name="Caufield P.W."/>
            <person name="Cui Y."/>
            <person name="Zhang H."/>
            <person name="O'Toole P.W."/>
        </authorList>
    </citation>
    <scope>NUCLEOTIDE SEQUENCE [LARGE SCALE GENOMIC DNA]</scope>
    <source>
        <strain evidence="3 4">DSM 22698</strain>
    </source>
</reference>
<dbReference type="InterPro" id="IPR029787">
    <property type="entry name" value="Nucleotide_cyclase"/>
</dbReference>
<dbReference type="PATRIC" id="fig|1423810.4.peg.1402"/>
<dbReference type="GO" id="GO:0043709">
    <property type="term" value="P:cell adhesion involved in single-species biofilm formation"/>
    <property type="evidence" value="ECO:0007669"/>
    <property type="project" value="TreeGrafter"/>
</dbReference>
<evidence type="ECO:0000313" key="4">
    <source>
        <dbReference type="Proteomes" id="UP000051789"/>
    </source>
</evidence>
<dbReference type="InterPro" id="IPR050469">
    <property type="entry name" value="Diguanylate_Cyclase"/>
</dbReference>
<sequence>MAYVEVKPGTFQYHTSTAKEVILMNVASYVTTFFIVVISMLGFTSVYSQIEAGTRQRVAHMRMLARVQAVYPLLIYICLMLILLRYLYGHSSNLMLFWAFVNIQSTILIYSNLLTTSLVGFAIIQTVGAITYISTGAMSITNWILFLFACLVIYAERWYGQLLHQQRWVYFLPALFVGTLFWVNMYLTAPRPLPLGLAIANLISFGWAYFALWDFDQYLQHDQQVLAKLTHEAQYDALTRARNWATFRHDLNSEFADQDRQPLALVAIDLDHFKSINDTYGHLMGNQTLIAFSRQIQQILREQDDHYGFYRTGGEEFALLLPNTNLAAAQEIVAECQRGLKNMYIPLTQGELQITASFGLAIAHPQDNNATNFFKRSDRYLYRSKHDGRDRLTDEADGTDDF</sequence>
<dbReference type="Gene3D" id="3.30.70.270">
    <property type="match status" value="1"/>
</dbReference>